<dbReference type="NCBIfam" id="TIGR03519">
    <property type="entry name" value="T9SS_PorP_fam"/>
    <property type="match status" value="1"/>
</dbReference>
<protein>
    <submittedName>
        <fullName evidence="2">Type IX secretion system membrane protein PorP/SprF</fullName>
    </submittedName>
</protein>
<dbReference type="RefSeq" id="WP_138728322.1">
    <property type="nucleotide sequence ID" value="NZ_SRMP02000023.1"/>
</dbReference>
<dbReference type="EMBL" id="SRMP02000023">
    <property type="protein sequence ID" value="MFN0292264.1"/>
    <property type="molecule type" value="Genomic_DNA"/>
</dbReference>
<comment type="caution">
    <text evidence="2">The sequence shown here is derived from an EMBL/GenBank/DDBJ whole genome shotgun (WGS) entry which is preliminary data.</text>
</comment>
<accession>A0ABW9JIN6</accession>
<feature type="signal peptide" evidence="1">
    <location>
        <begin position="1"/>
        <end position="20"/>
    </location>
</feature>
<feature type="chain" id="PRO_5045970902" evidence="1">
    <location>
        <begin position="21"/>
        <end position="338"/>
    </location>
</feature>
<keyword evidence="1" id="KW-0732">Signal</keyword>
<gene>
    <name evidence="2" type="ORF">E5L68_012735</name>
</gene>
<reference evidence="2 3" key="1">
    <citation type="submission" date="2024-12" db="EMBL/GenBank/DDBJ databases">
        <authorList>
            <person name="Hu S."/>
        </authorList>
    </citation>
    <scope>NUCLEOTIDE SEQUENCE [LARGE SCALE GENOMIC DNA]</scope>
    <source>
        <strain evidence="2 3">P-25</strain>
    </source>
</reference>
<evidence type="ECO:0000256" key="1">
    <source>
        <dbReference type="SAM" id="SignalP"/>
    </source>
</evidence>
<proteinExistence type="predicted"/>
<dbReference type="Pfam" id="PF11751">
    <property type="entry name" value="PorP_SprF"/>
    <property type="match status" value="1"/>
</dbReference>
<evidence type="ECO:0000313" key="2">
    <source>
        <dbReference type="EMBL" id="MFN0292264.1"/>
    </source>
</evidence>
<name>A0ABW9JIN6_9SPHI</name>
<dbReference type="InterPro" id="IPR019861">
    <property type="entry name" value="PorP/SprF_Bacteroidetes"/>
</dbReference>
<organism evidence="2 3">
    <name type="scientific">Pedobacter helvus</name>
    <dbReference type="NCBI Taxonomy" id="2563444"/>
    <lineage>
        <taxon>Bacteria</taxon>
        <taxon>Pseudomonadati</taxon>
        <taxon>Bacteroidota</taxon>
        <taxon>Sphingobacteriia</taxon>
        <taxon>Sphingobacteriales</taxon>
        <taxon>Sphingobacteriaceae</taxon>
        <taxon>Pedobacter</taxon>
    </lineage>
</organism>
<evidence type="ECO:0000313" key="3">
    <source>
        <dbReference type="Proteomes" id="UP001517367"/>
    </source>
</evidence>
<dbReference type="Proteomes" id="UP001517367">
    <property type="component" value="Unassembled WGS sequence"/>
</dbReference>
<sequence length="338" mass="37479">MQKKYCFCLILLWLVLPVWAQQRPHYTQYIFNNYLLNPALSGIENYTDIKIGHRSQWSGIENAPKTSFVSAHWNLNGDYLWRNPLSLPEKGDDPMSRSYTQNYTSSPAHHGVGLMAVTDKTGPISRIDAGLSYAYHLQLSGAKNLSVGVYAGLSRIALDVSAITLENSADPALATVVESQFKPDVAIGVWYYGARFFAGGSVQQVIPQKLSFSASANYNSGKSVPHFFLTSGYKLFIDDEIAAIPSVMLRKVNPMPLSLDANLKLDYKDKIWIGGSYRSADSFSAMAGFNFKNLLNLTYAYDFTTSSLNTVANGSHEIVLGFQLNNAYQVFSGGRSWR</sequence>
<keyword evidence="3" id="KW-1185">Reference proteome</keyword>